<dbReference type="PATRIC" id="fig|1291379.3.peg.2157"/>
<sequence>MLNAIRNINEVTVEVKAGSEQMLKGGEGVADEMNKLDNLTRTITNSMNEMAFKAVKINNAVQEVNEITQKNKMSIEALAQEVNKFKV</sequence>
<dbReference type="EMBL" id="CP004120">
    <property type="protein sequence ID" value="AGT44659.1"/>
    <property type="molecule type" value="Genomic_DNA"/>
</dbReference>
<dbReference type="KEGG" id="tped:TPE_2185"/>
<protein>
    <submittedName>
        <fullName evidence="1">Methyl-accepting chemotaxis protein DmcB</fullName>
    </submittedName>
</protein>
<dbReference type="AlphaFoldDB" id="S6A8Y9"/>
<accession>S6A8Y9</accession>
<dbReference type="Gene3D" id="1.10.287.950">
    <property type="entry name" value="Methyl-accepting chemotaxis protein"/>
    <property type="match status" value="1"/>
</dbReference>
<dbReference type="STRING" id="1291379.TPE_2185"/>
<keyword evidence="2" id="KW-1185">Reference proteome</keyword>
<dbReference type="SUPFAM" id="SSF58104">
    <property type="entry name" value="Methyl-accepting chemotaxis protein (MCP) signaling domain"/>
    <property type="match status" value="1"/>
</dbReference>
<dbReference type="Proteomes" id="UP000015620">
    <property type="component" value="Chromosome"/>
</dbReference>
<evidence type="ECO:0000313" key="2">
    <source>
        <dbReference type="Proteomes" id="UP000015620"/>
    </source>
</evidence>
<proteinExistence type="predicted"/>
<evidence type="ECO:0000313" key="1">
    <source>
        <dbReference type="EMBL" id="AGT44659.1"/>
    </source>
</evidence>
<organism evidence="1 2">
    <name type="scientific">Treponema pedis str. T A4</name>
    <dbReference type="NCBI Taxonomy" id="1291379"/>
    <lineage>
        <taxon>Bacteria</taxon>
        <taxon>Pseudomonadati</taxon>
        <taxon>Spirochaetota</taxon>
        <taxon>Spirochaetia</taxon>
        <taxon>Spirochaetales</taxon>
        <taxon>Treponemataceae</taxon>
        <taxon>Treponema</taxon>
    </lineage>
</organism>
<gene>
    <name evidence="1" type="ORF">TPE_2185</name>
</gene>
<name>S6A8Y9_9SPIR</name>
<reference evidence="1 2" key="1">
    <citation type="journal article" date="2013" name="PLoS ONE">
        <title>Genome-Wide Relatedness of Treponema pedis, from Gingiva and Necrotic Skin Lesions of Pigs, with the Human Oral Pathogen Treponema denticola.</title>
        <authorList>
            <person name="Svartstrom O."/>
            <person name="Mushtaq M."/>
            <person name="Pringle M."/>
            <person name="Segerman B."/>
        </authorList>
    </citation>
    <scope>NUCLEOTIDE SEQUENCE [LARGE SCALE GENOMIC DNA]</scope>
    <source>
        <strain evidence="1">T A4</strain>
    </source>
</reference>
<dbReference type="HOGENOM" id="CLU_2496939_0_0_12"/>